<dbReference type="CDD" id="cd02440">
    <property type="entry name" value="AdoMet_MTases"/>
    <property type="match status" value="1"/>
</dbReference>
<evidence type="ECO:0000313" key="16">
    <source>
        <dbReference type="EMBL" id="HIW70713.1"/>
    </source>
</evidence>
<dbReference type="GO" id="GO:0006355">
    <property type="term" value="P:regulation of DNA-templated transcription"/>
    <property type="evidence" value="ECO:0007669"/>
    <property type="project" value="InterPro"/>
</dbReference>
<reference evidence="16" key="1">
    <citation type="journal article" date="2021" name="PeerJ">
        <title>Extensive microbial diversity within the chicken gut microbiome revealed by metagenomics and culture.</title>
        <authorList>
            <person name="Gilroy R."/>
            <person name="Ravi A."/>
            <person name="Getino M."/>
            <person name="Pursley I."/>
            <person name="Horton D.L."/>
            <person name="Alikhan N.F."/>
            <person name="Baker D."/>
            <person name="Gharbi K."/>
            <person name="Hall N."/>
            <person name="Watson M."/>
            <person name="Adriaenssens E.M."/>
            <person name="Foster-Nyarko E."/>
            <person name="Jarju S."/>
            <person name="Secka A."/>
            <person name="Antonio M."/>
            <person name="Oren A."/>
            <person name="Chaudhuri R.R."/>
            <person name="La Ragione R."/>
            <person name="Hildebrand F."/>
            <person name="Pallen M.J."/>
        </authorList>
    </citation>
    <scope>NUCLEOTIDE SEQUENCE</scope>
    <source>
        <strain evidence="16">ChiHejej3B27-2180</strain>
    </source>
</reference>
<dbReference type="InterPro" id="IPR023267">
    <property type="entry name" value="RCMT"/>
</dbReference>
<evidence type="ECO:0000256" key="11">
    <source>
        <dbReference type="ARBA" id="ARBA00030399"/>
    </source>
</evidence>
<keyword evidence="9 14" id="KW-0949">S-adenosyl-L-methionine</keyword>
<evidence type="ECO:0000256" key="2">
    <source>
        <dbReference type="ARBA" id="ARBA00004496"/>
    </source>
</evidence>
<dbReference type="InterPro" id="IPR029063">
    <property type="entry name" value="SAM-dependent_MTases_sf"/>
</dbReference>
<dbReference type="Proteomes" id="UP000886878">
    <property type="component" value="Unassembled WGS sequence"/>
</dbReference>
<evidence type="ECO:0000256" key="5">
    <source>
        <dbReference type="ARBA" id="ARBA00022490"/>
    </source>
</evidence>
<comment type="function">
    <text evidence="1">Specifically methylates the cytosine at position 967 (m5C967) of 16S rRNA.</text>
</comment>
<dbReference type="PROSITE" id="PS51686">
    <property type="entry name" value="SAM_MT_RSMB_NOP"/>
    <property type="match status" value="1"/>
</dbReference>
<dbReference type="PANTHER" id="PTHR22807">
    <property type="entry name" value="NOP2 YEAST -RELATED NOL1/NOP2/FMU SUN DOMAIN-CONTAINING"/>
    <property type="match status" value="1"/>
</dbReference>
<dbReference type="FunFam" id="3.30.70.1170:FF:000003">
    <property type="entry name" value="16S rRNA (Cytosine(967)-C(5))-methyltransferase RsmB"/>
    <property type="match status" value="1"/>
</dbReference>
<feature type="binding site" evidence="14">
    <location>
        <begin position="260"/>
        <end position="266"/>
    </location>
    <ligand>
        <name>S-adenosyl-L-methionine</name>
        <dbReference type="ChEBI" id="CHEBI:59789"/>
    </ligand>
</feature>
<comment type="catalytic activity">
    <reaction evidence="13">
        <text>cytidine(967) in 16S rRNA + S-adenosyl-L-methionine = 5-methylcytidine(967) in 16S rRNA + S-adenosyl-L-homocysteine + H(+)</text>
        <dbReference type="Rhea" id="RHEA:42748"/>
        <dbReference type="Rhea" id="RHEA-COMP:10219"/>
        <dbReference type="Rhea" id="RHEA-COMP:10220"/>
        <dbReference type="ChEBI" id="CHEBI:15378"/>
        <dbReference type="ChEBI" id="CHEBI:57856"/>
        <dbReference type="ChEBI" id="CHEBI:59789"/>
        <dbReference type="ChEBI" id="CHEBI:74483"/>
        <dbReference type="ChEBI" id="CHEBI:82748"/>
        <dbReference type="EC" id="2.1.1.176"/>
    </reaction>
</comment>
<dbReference type="InterPro" id="IPR001678">
    <property type="entry name" value="MeTrfase_RsmB-F_NOP2_dom"/>
</dbReference>
<dbReference type="FunFam" id="1.10.940.10:FF:000006">
    <property type="entry name" value="16S rRNA (Cytosine(967)-C(5))-methyltransferase RsmB"/>
    <property type="match status" value="1"/>
</dbReference>
<dbReference type="SUPFAM" id="SSF48013">
    <property type="entry name" value="NusB-like"/>
    <property type="match status" value="1"/>
</dbReference>
<dbReference type="InterPro" id="IPR035926">
    <property type="entry name" value="NusB-like_sf"/>
</dbReference>
<keyword evidence="6" id="KW-0698">rRNA processing</keyword>
<sequence length="445" mass="49528">MTNIKSTPRWLALDTLDRVIGQSAYSNIQLNNTISRHHLSEADKNLLTKIVYGTLQHQLTIEYRLAPYLRGKKLAHWVNVLLLEAVYQLDYLDRVPDFAVVNESVEIAKVKGNSGIRKLVTAVLRNYLRHSKRDTSEIKDPIKQMSVESSVPRWLVSQLADDYGLASTSKILQSINDPAHLSLRVNLAKTTVDTVIDQLKQEGIHVHRSPVAPQGLVVEAGNVIQSNAFRDGLVTIQDESAQLAVDSMNLQPTFQVLDACAAPGGKTVQIAEQLSAGQVTALDIHQNKVRLIEKNARRMGLEKRVKAMALDARKVGQQFEDETFDAILVDAPCSGIGLLRKKPEIRYDKSVEDSQRLHKIQLAILDAVATKVKKGGIITYSTCTLLKMENELTIREFLASHPQFTELTTETTKCIKDGRDARSLTILPSDYGTDGFFIGTLKRLS</sequence>
<dbReference type="NCBIfam" id="NF011494">
    <property type="entry name" value="PRK14902.1"/>
    <property type="match status" value="1"/>
</dbReference>
<evidence type="ECO:0000256" key="9">
    <source>
        <dbReference type="ARBA" id="ARBA00022691"/>
    </source>
</evidence>
<dbReference type="FunFam" id="3.40.50.150:FF:000022">
    <property type="entry name" value="Ribosomal RNA small subunit methyltransferase B"/>
    <property type="match status" value="1"/>
</dbReference>
<dbReference type="InterPro" id="IPR054728">
    <property type="entry name" value="RsmB-like_ferredoxin"/>
</dbReference>
<protein>
    <recommendedName>
        <fullName evidence="4">16S rRNA (cytosine(967)-C(5))-methyltransferase</fullName>
        <ecNumber evidence="4">2.1.1.176</ecNumber>
    </recommendedName>
    <alternativeName>
        <fullName evidence="11">16S rRNA m5C967 methyltransferase</fullName>
    </alternativeName>
    <alternativeName>
        <fullName evidence="12">rRNA (cytosine-C(5)-)-methyltransferase RsmB</fullName>
    </alternativeName>
</protein>
<dbReference type="PRINTS" id="PR02008">
    <property type="entry name" value="RCMTFAMILY"/>
</dbReference>
<dbReference type="Pfam" id="PF01189">
    <property type="entry name" value="Methyltr_RsmB-F"/>
    <property type="match status" value="1"/>
</dbReference>
<reference evidence="16" key="2">
    <citation type="submission" date="2021-04" db="EMBL/GenBank/DDBJ databases">
        <authorList>
            <person name="Gilroy R."/>
        </authorList>
    </citation>
    <scope>NUCLEOTIDE SEQUENCE</scope>
    <source>
        <strain evidence="16">ChiHejej3B27-2180</strain>
    </source>
</reference>
<keyword evidence="10 14" id="KW-0694">RNA-binding</keyword>
<feature type="active site" description="Nucleophile" evidence="14">
    <location>
        <position position="383"/>
    </location>
</feature>
<dbReference type="GO" id="GO:0005737">
    <property type="term" value="C:cytoplasm"/>
    <property type="evidence" value="ECO:0007669"/>
    <property type="project" value="UniProtKB-SubCell"/>
</dbReference>
<keyword evidence="7 14" id="KW-0489">Methyltransferase</keyword>
<feature type="binding site" evidence="14">
    <location>
        <position position="283"/>
    </location>
    <ligand>
        <name>S-adenosyl-L-methionine</name>
        <dbReference type="ChEBI" id="CHEBI:59789"/>
    </ligand>
</feature>
<comment type="similarity">
    <text evidence="3 14">Belongs to the class I-like SAM-binding methyltransferase superfamily. RsmB/NOP family.</text>
</comment>
<dbReference type="PROSITE" id="PS01153">
    <property type="entry name" value="NOL1_NOP2_SUN"/>
    <property type="match status" value="1"/>
</dbReference>
<feature type="domain" description="SAM-dependent MTase RsmB/NOP-type" evidence="15">
    <location>
        <begin position="171"/>
        <end position="444"/>
    </location>
</feature>
<dbReference type="NCBIfam" id="TIGR00563">
    <property type="entry name" value="rsmB"/>
    <property type="match status" value="1"/>
</dbReference>
<dbReference type="InterPro" id="IPR004573">
    <property type="entry name" value="rRNA_ssu_MeTfrase_B"/>
</dbReference>
<proteinExistence type="inferred from homology"/>
<dbReference type="SUPFAM" id="SSF53335">
    <property type="entry name" value="S-adenosyl-L-methionine-dependent methyltransferases"/>
    <property type="match status" value="1"/>
</dbReference>
<evidence type="ECO:0000256" key="3">
    <source>
        <dbReference type="ARBA" id="ARBA00007494"/>
    </source>
</evidence>
<evidence type="ECO:0000256" key="10">
    <source>
        <dbReference type="ARBA" id="ARBA00022884"/>
    </source>
</evidence>
<accession>A0A9D1QPN4</accession>
<comment type="caution">
    <text evidence="16">The sequence shown here is derived from an EMBL/GenBank/DDBJ whole genome shotgun (WGS) entry which is preliminary data.</text>
</comment>
<dbReference type="AlphaFoldDB" id="A0A9D1QPN4"/>
<gene>
    <name evidence="16" type="primary">rsmB</name>
    <name evidence="16" type="ORF">H9876_05035</name>
</gene>
<evidence type="ECO:0000313" key="17">
    <source>
        <dbReference type="Proteomes" id="UP000886878"/>
    </source>
</evidence>
<evidence type="ECO:0000256" key="4">
    <source>
        <dbReference type="ARBA" id="ARBA00012140"/>
    </source>
</evidence>
<evidence type="ECO:0000256" key="12">
    <source>
        <dbReference type="ARBA" id="ARBA00031088"/>
    </source>
</evidence>
<dbReference type="InterPro" id="IPR018314">
    <property type="entry name" value="RsmB/NOL1/NOP2-like_CS"/>
</dbReference>
<dbReference type="GO" id="GO:0008649">
    <property type="term" value="F:rRNA methyltransferase activity"/>
    <property type="evidence" value="ECO:0007669"/>
    <property type="project" value="InterPro"/>
</dbReference>
<dbReference type="Pfam" id="PF01029">
    <property type="entry name" value="NusB"/>
    <property type="match status" value="1"/>
</dbReference>
<dbReference type="Gene3D" id="1.10.940.10">
    <property type="entry name" value="NusB-like"/>
    <property type="match status" value="1"/>
</dbReference>
<name>A0A9D1QPN4_9LACO</name>
<comment type="subcellular location">
    <subcellularLocation>
        <location evidence="2">Cytoplasm</location>
    </subcellularLocation>
</comment>
<dbReference type="Gene3D" id="3.30.70.1170">
    <property type="entry name" value="Sun protein, domain 3"/>
    <property type="match status" value="1"/>
</dbReference>
<feature type="binding site" evidence="14">
    <location>
        <position position="311"/>
    </location>
    <ligand>
        <name>S-adenosyl-L-methionine</name>
        <dbReference type="ChEBI" id="CHEBI:59789"/>
    </ligand>
</feature>
<dbReference type="Pfam" id="PF22458">
    <property type="entry name" value="RsmF-B_ferredox"/>
    <property type="match status" value="1"/>
</dbReference>
<evidence type="ECO:0000256" key="14">
    <source>
        <dbReference type="PROSITE-ProRule" id="PRU01023"/>
    </source>
</evidence>
<organism evidence="16 17">
    <name type="scientific">Candidatus Limosilactobacillus merdipullorum</name>
    <dbReference type="NCBI Taxonomy" id="2838653"/>
    <lineage>
        <taxon>Bacteria</taxon>
        <taxon>Bacillati</taxon>
        <taxon>Bacillota</taxon>
        <taxon>Bacilli</taxon>
        <taxon>Lactobacillales</taxon>
        <taxon>Lactobacillaceae</taxon>
        <taxon>Limosilactobacillus</taxon>
    </lineage>
</organism>
<keyword evidence="5" id="KW-0963">Cytoplasm</keyword>
<feature type="binding site" evidence="14">
    <location>
        <position position="330"/>
    </location>
    <ligand>
        <name>S-adenosyl-L-methionine</name>
        <dbReference type="ChEBI" id="CHEBI:59789"/>
    </ligand>
</feature>
<evidence type="ECO:0000256" key="7">
    <source>
        <dbReference type="ARBA" id="ARBA00022603"/>
    </source>
</evidence>
<dbReference type="PANTHER" id="PTHR22807:SF53">
    <property type="entry name" value="RIBOSOMAL RNA SMALL SUBUNIT METHYLTRANSFERASE B-RELATED"/>
    <property type="match status" value="1"/>
</dbReference>
<dbReference type="Gene3D" id="3.40.50.150">
    <property type="entry name" value="Vaccinia Virus protein VP39"/>
    <property type="match status" value="1"/>
</dbReference>
<evidence type="ECO:0000256" key="8">
    <source>
        <dbReference type="ARBA" id="ARBA00022679"/>
    </source>
</evidence>
<keyword evidence="8 14" id="KW-0808">Transferase</keyword>
<dbReference type="GO" id="GO:0003723">
    <property type="term" value="F:RNA binding"/>
    <property type="evidence" value="ECO:0007669"/>
    <property type="project" value="UniProtKB-UniRule"/>
</dbReference>
<evidence type="ECO:0000256" key="13">
    <source>
        <dbReference type="ARBA" id="ARBA00047283"/>
    </source>
</evidence>
<evidence type="ECO:0000256" key="1">
    <source>
        <dbReference type="ARBA" id="ARBA00002724"/>
    </source>
</evidence>
<dbReference type="InterPro" id="IPR049560">
    <property type="entry name" value="MeTrfase_RsmB-F_NOP2_cat"/>
</dbReference>
<dbReference type="InterPro" id="IPR006027">
    <property type="entry name" value="NusB_RsmB_TIM44"/>
</dbReference>
<dbReference type="EMBL" id="DXGK01000105">
    <property type="protein sequence ID" value="HIW70713.1"/>
    <property type="molecule type" value="Genomic_DNA"/>
</dbReference>
<evidence type="ECO:0000259" key="15">
    <source>
        <dbReference type="PROSITE" id="PS51686"/>
    </source>
</evidence>
<dbReference type="EC" id="2.1.1.176" evidence="4"/>
<evidence type="ECO:0000256" key="6">
    <source>
        <dbReference type="ARBA" id="ARBA00022552"/>
    </source>
</evidence>